<evidence type="ECO:0000313" key="2">
    <source>
        <dbReference type="Proteomes" id="UP000024329"/>
    </source>
</evidence>
<organism evidence="1 2">
    <name type="scientific">Novosphingobium resinovorum</name>
    <dbReference type="NCBI Taxonomy" id="158500"/>
    <lineage>
        <taxon>Bacteria</taxon>
        <taxon>Pseudomonadati</taxon>
        <taxon>Pseudomonadota</taxon>
        <taxon>Alphaproteobacteria</taxon>
        <taxon>Sphingomonadales</taxon>
        <taxon>Sphingomonadaceae</taxon>
        <taxon>Novosphingobium</taxon>
    </lineage>
</organism>
<sequence>MSSDIRTELERLSHAALIDLIDGHARDDDRFKTWLATQLAIQNSLNDGAGLDPAPFEARIAALLAPPFVGFRGGYRHDTLFEVDYEALDELVAQANTLLTAKDGVSALAILIPLARGLAEVAGNCDEREGCFEDLLAILNERIAVAVLLESVTRESCDNACDSLSRCQYEIAKYSDSGAFELAIAAASRRWDDPGLEDLLAGRGSTWPLIGSSDADEERLTAARLSALDVMDRHQEFLRFSFAAKHFPAHAGMLVRLDRIEDAIDVARTHLRAPEDVLGLAKAVWDTGRCDVALDLGGWGISMPPDPDTAAYTSAHAWLTLCRWVRDRAAFAGQPAKALSAAIGAFETSLAREDFRAAAKICEPHQWDTVREELLGRLIAAAYAVDRIDILLDEGRLDDAIASIEHANPRLHYARDEALVRLTNAALKARPEWAAGFAVKMASPIIERGRSSRYDLAAFWLERAACGFITLGRTAEWHHYLDALMTTHRRKHRLMGFLRSLSSRS</sequence>
<accession>A0A031JWH8</accession>
<dbReference type="PATRIC" id="fig|158500.4.peg.3204"/>
<proteinExistence type="predicted"/>
<dbReference type="STRING" id="158500.BES08_11725"/>
<evidence type="ECO:0000313" key="1">
    <source>
        <dbReference type="EMBL" id="EZP80722.1"/>
    </source>
</evidence>
<comment type="caution">
    <text evidence="1">The sequence shown here is derived from an EMBL/GenBank/DDBJ whole genome shotgun (WGS) entry which is preliminary data.</text>
</comment>
<dbReference type="eggNOG" id="COG4715">
    <property type="taxonomic scope" value="Bacteria"/>
</dbReference>
<reference evidence="1 2" key="1">
    <citation type="submission" date="2014-03" db="EMBL/GenBank/DDBJ databases">
        <title>Whole genome sequence of Novosphingobium resinovorum KF1.</title>
        <authorList>
            <person name="Gan H.M."/>
            <person name="Gan H.Y."/>
            <person name="Chew T.H."/>
            <person name="Savka M.A."/>
        </authorList>
    </citation>
    <scope>NUCLEOTIDE SEQUENCE [LARGE SCALE GENOMIC DNA]</scope>
    <source>
        <strain evidence="1 2">KF1</strain>
    </source>
</reference>
<protein>
    <submittedName>
        <fullName evidence="1">Uncharacterized protein</fullName>
    </submittedName>
</protein>
<dbReference type="AlphaFoldDB" id="A0A031JWH8"/>
<dbReference type="Proteomes" id="UP000024329">
    <property type="component" value="Unassembled WGS sequence"/>
</dbReference>
<dbReference type="RefSeq" id="WP_036526833.1">
    <property type="nucleotide sequence ID" value="NZ_JFYZ01000015.1"/>
</dbReference>
<name>A0A031JWH8_9SPHN</name>
<dbReference type="EMBL" id="JFYZ01000015">
    <property type="protein sequence ID" value="EZP80722.1"/>
    <property type="molecule type" value="Genomic_DNA"/>
</dbReference>
<gene>
    <name evidence="1" type="ORF">BV97_03140</name>
</gene>